<dbReference type="EMBL" id="ACRG01000001">
    <property type="protein sequence ID" value="EFV81732.1"/>
    <property type="molecule type" value="Genomic_DNA"/>
</dbReference>
<comment type="similarity">
    <text evidence="13">Belongs to the LpxK family.</text>
</comment>
<dbReference type="Proteomes" id="UP000003612">
    <property type="component" value="Unassembled WGS sequence"/>
</dbReference>
<keyword evidence="8 13" id="KW-0547">Nucleotide-binding</keyword>
<dbReference type="HAMAP" id="MF_00409">
    <property type="entry name" value="LpxK"/>
    <property type="match status" value="1"/>
</dbReference>
<comment type="function">
    <text evidence="1 13">Transfers the gamma-phosphate of ATP to the 4'-position of a tetraacyldisaccharide 1-phosphate intermediate (termed DS-1-P) to form tetraacyldisaccharide 1,4'-bis-phosphate (lipid IVA).</text>
</comment>
<dbReference type="InterPro" id="IPR003758">
    <property type="entry name" value="LpxK"/>
</dbReference>
<keyword evidence="7 13" id="KW-0808">Transferase</keyword>
<feature type="binding site" evidence="13">
    <location>
        <begin position="76"/>
        <end position="83"/>
    </location>
    <ligand>
        <name>ATP</name>
        <dbReference type="ChEBI" id="CHEBI:30616"/>
    </ligand>
</feature>
<comment type="pathway">
    <text evidence="2 13">Glycolipid biosynthesis; lipid IV(A) biosynthesis; lipid IV(A) from (3R)-3-hydroxytetradecanoyl-[acyl-carrier-protein] and UDP-N-acetyl-alpha-D-glucosamine: step 6/6.</text>
</comment>
<keyword evidence="9 13" id="KW-0418">Kinase</keyword>
<keyword evidence="6 13" id="KW-0441">Lipid A biosynthesis</keyword>
<evidence type="ECO:0000256" key="5">
    <source>
        <dbReference type="ARBA" id="ARBA00022516"/>
    </source>
</evidence>
<dbReference type="PANTHER" id="PTHR42724">
    <property type="entry name" value="TETRAACYLDISACCHARIDE 4'-KINASE"/>
    <property type="match status" value="1"/>
</dbReference>
<keyword evidence="5 13" id="KW-0444">Lipid biosynthesis</keyword>
<proteinExistence type="inferred from homology"/>
<organism evidence="14 15">
    <name type="scientific">Neisseria mucosa C102</name>
    <dbReference type="NCBI Taxonomy" id="435832"/>
    <lineage>
        <taxon>Bacteria</taxon>
        <taxon>Pseudomonadati</taxon>
        <taxon>Pseudomonadota</taxon>
        <taxon>Betaproteobacteria</taxon>
        <taxon>Neisseriales</taxon>
        <taxon>Neisseriaceae</taxon>
        <taxon>Neisseria</taxon>
    </lineage>
</organism>
<evidence type="ECO:0000256" key="8">
    <source>
        <dbReference type="ARBA" id="ARBA00022741"/>
    </source>
</evidence>
<keyword evidence="15" id="KW-1185">Reference proteome</keyword>
<evidence type="ECO:0000313" key="14">
    <source>
        <dbReference type="EMBL" id="EFV81732.1"/>
    </source>
</evidence>
<evidence type="ECO:0000256" key="10">
    <source>
        <dbReference type="ARBA" id="ARBA00022840"/>
    </source>
</evidence>
<dbReference type="EC" id="2.7.1.130" evidence="3 13"/>
<dbReference type="Pfam" id="PF02606">
    <property type="entry name" value="LpxK"/>
    <property type="match status" value="1"/>
</dbReference>
<evidence type="ECO:0000313" key="15">
    <source>
        <dbReference type="Proteomes" id="UP000003612"/>
    </source>
</evidence>
<sequence length="350" mass="37505">MLYYRLIFASKAVRMPKLHQIIERHWQSPNPFLSLLLKPLSKLFAKIAAKRRDDFVSGRLKSEKLPVPVVVVGNIHAGGTGKTPIVAALVSGLQKKGVKVGIISRGYGRKSKAVHVLNTASSAADAGDEPLLLFRQTGAPTAVGSSRTEAGRALLAAHPELKLIVADDGLQHYALQRDMEIAVFPAADTGRTNLDLLPNGSLREPLSRLASVDAVVVSGGKADAAFRPSENMFASHIETGRIYRLNRPSEKLDFAGLGNQTVAAVAGIAKPERFFDSLRNMGITLNQTVALPDHADIAAADLPNADVVIITEKDAVKFSDGLNLNHVWVLPVCAIIEPNLAVFVSAKVSI</sequence>
<evidence type="ECO:0000256" key="4">
    <source>
        <dbReference type="ARBA" id="ARBA00016436"/>
    </source>
</evidence>
<dbReference type="NCBIfam" id="TIGR00682">
    <property type="entry name" value="lpxK"/>
    <property type="match status" value="1"/>
</dbReference>
<dbReference type="SUPFAM" id="SSF52540">
    <property type="entry name" value="P-loop containing nucleoside triphosphate hydrolases"/>
    <property type="match status" value="1"/>
</dbReference>
<keyword evidence="11 13" id="KW-0443">Lipid metabolism</keyword>
<evidence type="ECO:0000256" key="9">
    <source>
        <dbReference type="ARBA" id="ARBA00022777"/>
    </source>
</evidence>
<evidence type="ECO:0000256" key="13">
    <source>
        <dbReference type="HAMAP-Rule" id="MF_00409"/>
    </source>
</evidence>
<evidence type="ECO:0000256" key="3">
    <source>
        <dbReference type="ARBA" id="ARBA00012071"/>
    </source>
</evidence>
<gene>
    <name evidence="13" type="primary">lpxK</name>
    <name evidence="14" type="ORF">HMPREF0604_00311</name>
</gene>
<keyword evidence="10 13" id="KW-0067">ATP-binding</keyword>
<evidence type="ECO:0000256" key="6">
    <source>
        <dbReference type="ARBA" id="ARBA00022556"/>
    </source>
</evidence>
<evidence type="ECO:0000256" key="1">
    <source>
        <dbReference type="ARBA" id="ARBA00002274"/>
    </source>
</evidence>
<dbReference type="InterPro" id="IPR027417">
    <property type="entry name" value="P-loop_NTPase"/>
</dbReference>
<comment type="catalytic activity">
    <reaction evidence="13">
        <text>a lipid A disaccharide + ATP = a lipid IVA + ADP + H(+)</text>
        <dbReference type="Rhea" id="RHEA:67840"/>
        <dbReference type="ChEBI" id="CHEBI:15378"/>
        <dbReference type="ChEBI" id="CHEBI:30616"/>
        <dbReference type="ChEBI" id="CHEBI:176343"/>
        <dbReference type="ChEBI" id="CHEBI:176425"/>
        <dbReference type="ChEBI" id="CHEBI:456216"/>
        <dbReference type="EC" id="2.7.1.130"/>
    </reaction>
</comment>
<evidence type="ECO:0000256" key="7">
    <source>
        <dbReference type="ARBA" id="ARBA00022679"/>
    </source>
</evidence>
<evidence type="ECO:0000256" key="2">
    <source>
        <dbReference type="ARBA" id="ARBA00004870"/>
    </source>
</evidence>
<name>A0ABN0CEH1_NEIMU</name>
<dbReference type="PANTHER" id="PTHR42724:SF1">
    <property type="entry name" value="TETRAACYLDISACCHARIDE 4'-KINASE, MITOCHONDRIAL-RELATED"/>
    <property type="match status" value="1"/>
</dbReference>
<protein>
    <recommendedName>
        <fullName evidence="4 13">Tetraacyldisaccharide 4'-kinase</fullName>
        <ecNumber evidence="3 13">2.7.1.130</ecNumber>
    </recommendedName>
    <alternativeName>
        <fullName evidence="12 13">Lipid A 4'-kinase</fullName>
    </alternativeName>
</protein>
<reference evidence="14 15" key="1">
    <citation type="submission" date="2010-12" db="EMBL/GenBank/DDBJ databases">
        <title>The Genome Sequence of Neisseria mucosa strain C102.</title>
        <authorList>
            <consortium name="The Broad Institute Genome Sequencing Platform"/>
            <person name="Earl A."/>
            <person name="Ward D."/>
            <person name="Feldgarden M."/>
            <person name="Gevers D."/>
            <person name="Sibley C.D."/>
            <person name="Field T.R."/>
            <person name="Grinwis M."/>
            <person name="Eshaghurshan C.S."/>
            <person name="Surette M."/>
            <person name="Young S.K."/>
            <person name="Zeng Q."/>
            <person name="Gargeya S."/>
            <person name="Fitzgerald M."/>
            <person name="Haas B."/>
            <person name="Abouelleil A."/>
            <person name="Alvarado L."/>
            <person name="Arachchi H.M."/>
            <person name="Berlin A."/>
            <person name="Brown A."/>
            <person name="Chapman S.B."/>
            <person name="Chen Z."/>
            <person name="Dunbar C."/>
            <person name="Freedman E."/>
            <person name="Gearin G."/>
            <person name="Gellesch M."/>
            <person name="Goldberg J."/>
            <person name="Griggs A."/>
            <person name="Gujja S."/>
            <person name="Heilman E."/>
            <person name="Heiman D."/>
            <person name="Howarth C."/>
            <person name="Larson L."/>
            <person name="Lui A."/>
            <person name="MacDonald P.J.P."/>
            <person name="Mehta T."/>
            <person name="Montmayeur A."/>
            <person name="Murphy C."/>
            <person name="Neiman D."/>
            <person name="Pearson M."/>
            <person name="Priest M."/>
            <person name="Roberts A."/>
            <person name="Saif S."/>
            <person name="Shea T."/>
            <person name="Shenoy N."/>
            <person name="Sisk P."/>
            <person name="Stolte C."/>
            <person name="Sykes S."/>
            <person name="White J."/>
            <person name="Yandava C."/>
            <person name="Nusbaum C."/>
            <person name="Birren B."/>
        </authorList>
    </citation>
    <scope>NUCLEOTIDE SEQUENCE [LARGE SCALE GENOMIC DNA]</scope>
    <source>
        <strain evidence="14 15">C102</strain>
    </source>
</reference>
<evidence type="ECO:0000256" key="12">
    <source>
        <dbReference type="ARBA" id="ARBA00029757"/>
    </source>
</evidence>
<accession>A0ABN0CEH1</accession>
<evidence type="ECO:0000256" key="11">
    <source>
        <dbReference type="ARBA" id="ARBA00023098"/>
    </source>
</evidence>
<comment type="caution">
    <text evidence="14">The sequence shown here is derived from an EMBL/GenBank/DDBJ whole genome shotgun (WGS) entry which is preliminary data.</text>
</comment>